<organism evidence="2 3">
    <name type="scientific">Hyaloscypha hepaticicola</name>
    <dbReference type="NCBI Taxonomy" id="2082293"/>
    <lineage>
        <taxon>Eukaryota</taxon>
        <taxon>Fungi</taxon>
        <taxon>Dikarya</taxon>
        <taxon>Ascomycota</taxon>
        <taxon>Pezizomycotina</taxon>
        <taxon>Leotiomycetes</taxon>
        <taxon>Helotiales</taxon>
        <taxon>Hyaloscyphaceae</taxon>
        <taxon>Hyaloscypha</taxon>
    </lineage>
</organism>
<dbReference type="STRING" id="1745343.A0A2J6PQP6"/>
<sequence length="469" mass="53573">MHIGIQTIKGLLTLRLRQRNCAQEPVKTNRPQPTSLLCTLPIELIEYIAAELDLVDLCLLRLACKNLSQKTLHYFGSTYFAYVLTDLSPISLQKLQQLSQHELIGHYVRTLLIKGPHGVGRGFSWERSPSQSLIFPHTGVQTLQDALLALENCRSFYIYNDRSSPRKLYDHGCLRPSDIVAIVLYIIAETSLPVRSFMADFFAFGETSVEINRLHLADYQKLEFKNGWSQLQNLFLRQSTMCLYSDWVQNLIAAAPNLRCLSLDFGSEWMNTFFDKAASWEKLPKLQELNISSVNFHNDSLFDVLFRFGDSLRILRLAHFSLDMTRTWKSTFKLLRAKLLALETISVFRLSEWIWIERNGLRKPCRETVTFPGFLGVPSVSGLEQSSPFWLDGWKVFDYLDHETCGGCFPGIPNHSRVLGQKYTKFIVTKDRSGPKKKEMVFGVSYSGANIGDVLDLLAESATPLFPRH</sequence>
<dbReference type="InterPro" id="IPR032675">
    <property type="entry name" value="LRR_dom_sf"/>
</dbReference>
<protein>
    <recommendedName>
        <fullName evidence="1">F-box domain-containing protein</fullName>
    </recommendedName>
</protein>
<dbReference type="InterPro" id="IPR001810">
    <property type="entry name" value="F-box_dom"/>
</dbReference>
<keyword evidence="3" id="KW-1185">Reference proteome</keyword>
<dbReference type="InterPro" id="IPR036047">
    <property type="entry name" value="F-box-like_dom_sf"/>
</dbReference>
<dbReference type="SUPFAM" id="SSF81383">
    <property type="entry name" value="F-box domain"/>
    <property type="match status" value="1"/>
</dbReference>
<dbReference type="SUPFAM" id="SSF52047">
    <property type="entry name" value="RNI-like"/>
    <property type="match status" value="1"/>
</dbReference>
<gene>
    <name evidence="2" type="ORF">NA56DRAFT_753194</name>
</gene>
<dbReference type="OrthoDB" id="5279008at2759"/>
<name>A0A2J6PQP6_9HELO</name>
<dbReference type="Proteomes" id="UP000235672">
    <property type="component" value="Unassembled WGS sequence"/>
</dbReference>
<dbReference type="AlphaFoldDB" id="A0A2J6PQP6"/>
<reference evidence="2 3" key="1">
    <citation type="submission" date="2016-05" db="EMBL/GenBank/DDBJ databases">
        <title>A degradative enzymes factory behind the ericoid mycorrhizal symbiosis.</title>
        <authorList>
            <consortium name="DOE Joint Genome Institute"/>
            <person name="Martino E."/>
            <person name="Morin E."/>
            <person name="Grelet G."/>
            <person name="Kuo A."/>
            <person name="Kohler A."/>
            <person name="Daghino S."/>
            <person name="Barry K."/>
            <person name="Choi C."/>
            <person name="Cichocki N."/>
            <person name="Clum A."/>
            <person name="Copeland A."/>
            <person name="Hainaut M."/>
            <person name="Haridas S."/>
            <person name="Labutti K."/>
            <person name="Lindquist E."/>
            <person name="Lipzen A."/>
            <person name="Khouja H.-R."/>
            <person name="Murat C."/>
            <person name="Ohm R."/>
            <person name="Olson A."/>
            <person name="Spatafora J."/>
            <person name="Veneault-Fourrey C."/>
            <person name="Henrissat B."/>
            <person name="Grigoriev I."/>
            <person name="Martin F."/>
            <person name="Perotto S."/>
        </authorList>
    </citation>
    <scope>NUCLEOTIDE SEQUENCE [LARGE SCALE GENOMIC DNA]</scope>
    <source>
        <strain evidence="2 3">UAMH 7357</strain>
    </source>
</reference>
<evidence type="ECO:0000313" key="3">
    <source>
        <dbReference type="Proteomes" id="UP000235672"/>
    </source>
</evidence>
<proteinExistence type="predicted"/>
<dbReference type="Gene3D" id="3.80.10.10">
    <property type="entry name" value="Ribonuclease Inhibitor"/>
    <property type="match status" value="1"/>
</dbReference>
<accession>A0A2J6PQP6</accession>
<dbReference type="Pfam" id="PF00646">
    <property type="entry name" value="F-box"/>
    <property type="match status" value="1"/>
</dbReference>
<dbReference type="EMBL" id="KZ613506">
    <property type="protein sequence ID" value="PMD16333.1"/>
    <property type="molecule type" value="Genomic_DNA"/>
</dbReference>
<evidence type="ECO:0000313" key="2">
    <source>
        <dbReference type="EMBL" id="PMD16333.1"/>
    </source>
</evidence>
<evidence type="ECO:0000259" key="1">
    <source>
        <dbReference type="Pfam" id="PF00646"/>
    </source>
</evidence>
<feature type="domain" description="F-box" evidence="1">
    <location>
        <begin position="38"/>
        <end position="69"/>
    </location>
</feature>